<name>A0AAW9S5Q7_9BACT</name>
<dbReference type="InterPro" id="IPR004675">
    <property type="entry name" value="AhpD_core"/>
</dbReference>
<dbReference type="EMBL" id="JBDKWZ010000001">
    <property type="protein sequence ID" value="MEN7546708.1"/>
    <property type="molecule type" value="Genomic_DNA"/>
</dbReference>
<dbReference type="NCBIfam" id="TIGR00778">
    <property type="entry name" value="ahpD_dom"/>
    <property type="match status" value="1"/>
</dbReference>
<sequence>MSTFKVPSKEEVQPEAQGIFDQLQSKLGFVPNLYAFTGKSANTLGAYLTFQNELTKGAFNAKEREAIFLAVSEANGCKYCQSVHTVLGKANGFSEEETIQLRALSHPDKKWSVLTALAAELVTAKGRPSDSLLKEFFALGYDEAALIDLTALVVDKTFANYIHNFSQVPIDFPLAKDLTEVEV</sequence>
<dbReference type="GO" id="GO:0051920">
    <property type="term" value="F:peroxiredoxin activity"/>
    <property type="evidence" value="ECO:0007669"/>
    <property type="project" value="InterPro"/>
</dbReference>
<dbReference type="Gene3D" id="1.20.1290.10">
    <property type="entry name" value="AhpD-like"/>
    <property type="match status" value="1"/>
</dbReference>
<feature type="domain" description="Carboxymuconolactone decarboxylase-like" evidence="1">
    <location>
        <begin position="46"/>
        <end position="119"/>
    </location>
</feature>
<protein>
    <submittedName>
        <fullName evidence="2">Carboxymuconolactone decarboxylase family protein</fullName>
    </submittedName>
</protein>
<dbReference type="InterPro" id="IPR029032">
    <property type="entry name" value="AhpD-like"/>
</dbReference>
<dbReference type="PANTHER" id="PTHR35446">
    <property type="entry name" value="SI:CH211-175M2.5"/>
    <property type="match status" value="1"/>
</dbReference>
<dbReference type="Proteomes" id="UP001403385">
    <property type="component" value="Unassembled WGS sequence"/>
</dbReference>
<dbReference type="InterPro" id="IPR003779">
    <property type="entry name" value="CMD-like"/>
</dbReference>
<dbReference type="SUPFAM" id="SSF69118">
    <property type="entry name" value="AhpD-like"/>
    <property type="match status" value="1"/>
</dbReference>
<evidence type="ECO:0000313" key="3">
    <source>
        <dbReference type="Proteomes" id="UP001403385"/>
    </source>
</evidence>
<organism evidence="2 3">
    <name type="scientific">Rapidithrix thailandica</name>
    <dbReference type="NCBI Taxonomy" id="413964"/>
    <lineage>
        <taxon>Bacteria</taxon>
        <taxon>Pseudomonadati</taxon>
        <taxon>Bacteroidota</taxon>
        <taxon>Cytophagia</taxon>
        <taxon>Cytophagales</taxon>
        <taxon>Flammeovirgaceae</taxon>
        <taxon>Rapidithrix</taxon>
    </lineage>
</organism>
<gene>
    <name evidence="2" type="ORF">AAG747_02235</name>
</gene>
<evidence type="ECO:0000259" key="1">
    <source>
        <dbReference type="Pfam" id="PF02627"/>
    </source>
</evidence>
<evidence type="ECO:0000313" key="2">
    <source>
        <dbReference type="EMBL" id="MEN7546708.1"/>
    </source>
</evidence>
<dbReference type="RefSeq" id="WP_346819490.1">
    <property type="nucleotide sequence ID" value="NZ_JBDKWZ010000001.1"/>
</dbReference>
<comment type="caution">
    <text evidence="2">The sequence shown here is derived from an EMBL/GenBank/DDBJ whole genome shotgun (WGS) entry which is preliminary data.</text>
</comment>
<proteinExistence type="predicted"/>
<reference evidence="2 3" key="1">
    <citation type="submission" date="2024-04" db="EMBL/GenBank/DDBJ databases">
        <title>Novel genus in family Flammeovirgaceae.</title>
        <authorList>
            <person name="Nguyen T.H."/>
            <person name="Vuong T.Q."/>
            <person name="Le H."/>
            <person name="Kim S.-G."/>
        </authorList>
    </citation>
    <scope>NUCLEOTIDE SEQUENCE [LARGE SCALE GENOMIC DNA]</scope>
    <source>
        <strain evidence="2 3">JCM 23209</strain>
    </source>
</reference>
<dbReference type="Pfam" id="PF02627">
    <property type="entry name" value="CMD"/>
    <property type="match status" value="1"/>
</dbReference>
<dbReference type="AlphaFoldDB" id="A0AAW9S5Q7"/>
<dbReference type="PANTHER" id="PTHR35446:SF3">
    <property type="entry name" value="CMD DOMAIN-CONTAINING PROTEIN"/>
    <property type="match status" value="1"/>
</dbReference>
<keyword evidence="3" id="KW-1185">Reference proteome</keyword>
<accession>A0AAW9S5Q7</accession>